<accession>A0ABR3ZKY5</accession>
<keyword evidence="3" id="KW-0539">Nucleus</keyword>
<dbReference type="InterPro" id="IPR039761">
    <property type="entry name" value="Bms1/Tsr1"/>
</dbReference>
<feature type="compositionally biased region" description="Basic and acidic residues" evidence="5">
    <location>
        <begin position="49"/>
        <end position="69"/>
    </location>
</feature>
<keyword evidence="8" id="KW-1185">Reference proteome</keyword>
<comment type="subcellular location">
    <subcellularLocation>
        <location evidence="1">Nucleus</location>
        <location evidence="1">Nucleolus</location>
    </subcellularLocation>
</comment>
<dbReference type="Pfam" id="PF22298">
    <property type="entry name" value="Tsr1_G-like"/>
    <property type="match status" value="1"/>
</dbReference>
<feature type="domain" description="Bms1-type G" evidence="6">
    <location>
        <begin position="80"/>
        <end position="242"/>
    </location>
</feature>
<dbReference type="SMART" id="SM01362">
    <property type="entry name" value="DUF663"/>
    <property type="match status" value="1"/>
</dbReference>
<dbReference type="Pfam" id="PF04950">
    <property type="entry name" value="RIBIOP_C"/>
    <property type="match status" value="1"/>
</dbReference>
<dbReference type="InterPro" id="IPR012948">
    <property type="entry name" value="AARP2CN"/>
</dbReference>
<proteinExistence type="inferred from homology"/>
<evidence type="ECO:0000256" key="5">
    <source>
        <dbReference type="SAM" id="MobiDB-lite"/>
    </source>
</evidence>
<gene>
    <name evidence="7" type="primary">TSR1</name>
    <name evidence="7" type="ORF">Sste5346_001953</name>
</gene>
<dbReference type="EMBL" id="JAWCUI010000008">
    <property type="protein sequence ID" value="KAL1900892.1"/>
    <property type="molecule type" value="Genomic_DNA"/>
</dbReference>
<feature type="compositionally biased region" description="Basic residues" evidence="5">
    <location>
        <begin position="8"/>
        <end position="32"/>
    </location>
</feature>
<organism evidence="7 8">
    <name type="scientific">Sporothrix stenoceras</name>
    <dbReference type="NCBI Taxonomy" id="5173"/>
    <lineage>
        <taxon>Eukaryota</taxon>
        <taxon>Fungi</taxon>
        <taxon>Dikarya</taxon>
        <taxon>Ascomycota</taxon>
        <taxon>Pezizomycotina</taxon>
        <taxon>Sordariomycetes</taxon>
        <taxon>Sordariomycetidae</taxon>
        <taxon>Ophiostomatales</taxon>
        <taxon>Ophiostomataceae</taxon>
        <taxon>Sporothrix</taxon>
    </lineage>
</organism>
<feature type="region of interest" description="Disordered" evidence="5">
    <location>
        <begin position="1"/>
        <end position="69"/>
    </location>
</feature>
<dbReference type="InterPro" id="IPR007034">
    <property type="entry name" value="BMS1_TSR1_C"/>
</dbReference>
<evidence type="ECO:0000313" key="7">
    <source>
        <dbReference type="EMBL" id="KAL1900892.1"/>
    </source>
</evidence>
<dbReference type="Pfam" id="PF08142">
    <property type="entry name" value="AARP2CN"/>
    <property type="match status" value="1"/>
</dbReference>
<protein>
    <submittedName>
        <fullName evidence="7">Ribosome biogenesis protein tsr1</fullName>
    </submittedName>
</protein>
<reference evidence="7 8" key="1">
    <citation type="journal article" date="2024" name="IMA Fungus">
        <title>IMA Genome - F19 : A genome assembly and annotation guide to empower mycologists, including annotated draft genome sequences of Ceratocystis pirilliformis, Diaporthe australafricana, Fusarium ophioides, Paecilomyces lecythidis, and Sporothrix stenoceras.</title>
        <authorList>
            <person name="Aylward J."/>
            <person name="Wilson A.M."/>
            <person name="Visagie C.M."/>
            <person name="Spraker J."/>
            <person name="Barnes I."/>
            <person name="Buitendag C."/>
            <person name="Ceriani C."/>
            <person name="Del Mar Angel L."/>
            <person name="du Plessis D."/>
            <person name="Fuchs T."/>
            <person name="Gasser K."/>
            <person name="Kramer D."/>
            <person name="Li W."/>
            <person name="Munsamy K."/>
            <person name="Piso A."/>
            <person name="Price J.L."/>
            <person name="Sonnekus B."/>
            <person name="Thomas C."/>
            <person name="van der Nest A."/>
            <person name="van Dijk A."/>
            <person name="van Heerden A."/>
            <person name="van Vuuren N."/>
            <person name="Yilmaz N."/>
            <person name="Duong T.A."/>
            <person name="van der Merwe N.A."/>
            <person name="Wingfield M.J."/>
            <person name="Wingfield B.D."/>
        </authorList>
    </citation>
    <scope>NUCLEOTIDE SEQUENCE [LARGE SCALE GENOMIC DNA]</scope>
    <source>
        <strain evidence="7 8">CMW 5346</strain>
    </source>
</reference>
<evidence type="ECO:0000259" key="6">
    <source>
        <dbReference type="PROSITE" id="PS51714"/>
    </source>
</evidence>
<comment type="similarity">
    <text evidence="4">Belongs to the TRAFAC class translation factor GTPase superfamily. Bms1-like GTPase family. TSR1 subfamily.</text>
</comment>
<dbReference type="SMART" id="SM00785">
    <property type="entry name" value="AARP2CN"/>
    <property type="match status" value="1"/>
</dbReference>
<evidence type="ECO:0000256" key="3">
    <source>
        <dbReference type="ARBA" id="ARBA00023242"/>
    </source>
</evidence>
<dbReference type="Proteomes" id="UP001583186">
    <property type="component" value="Unassembled WGS sequence"/>
</dbReference>
<dbReference type="PANTHER" id="PTHR12858:SF1">
    <property type="entry name" value="PRE-RRNA-PROCESSING PROTEIN TSR1 HOMOLOG"/>
    <property type="match status" value="1"/>
</dbReference>
<keyword evidence="2" id="KW-0690">Ribosome biogenesis</keyword>
<dbReference type="PROSITE" id="PS51714">
    <property type="entry name" value="G_BMS1"/>
    <property type="match status" value="1"/>
</dbReference>
<feature type="region of interest" description="Disordered" evidence="5">
    <location>
        <begin position="415"/>
        <end position="443"/>
    </location>
</feature>
<evidence type="ECO:0000256" key="1">
    <source>
        <dbReference type="ARBA" id="ARBA00004604"/>
    </source>
</evidence>
<feature type="compositionally biased region" description="Acidic residues" evidence="5">
    <location>
        <begin position="352"/>
        <end position="362"/>
    </location>
</feature>
<dbReference type="PANTHER" id="PTHR12858">
    <property type="entry name" value="RIBOSOME BIOGENESIS PROTEIN"/>
    <property type="match status" value="1"/>
</dbReference>
<sequence>MSSTMAGHSHKSTTKVAHKPFKAAGKGRRHKGKTADERPRTPHQQVMSKLDRRNQNRQRQLEKQKEHRLEASIFSGRDAAPRNVAVIPLCVDCDAAAAVQALSSSLDIETAVGSNGGAFRVPVERFKQQLQYILVPGDRDVLASIDAARAADFVIFLISANEEVDERGELILRSVESQGLSTLFTAVHGLNSLDSAKQRTGTLDSLKSFMRHFHPDQEKLFALDNRQDCSNLIRSLCSATPKGIHWRDERSWILVEDVRLGASGDDAAAVLTGVVRGRGLKADRLVQVGDWGTFQIDKITAAPLETRKPKGAAADSMVVDGQDGSEEGVLDVPSEDRDDLDQLAPEGAVLSDSEDDEMEADDLDGRSVAAASRKGVLLDDHHYFSEEEDVKTMPARRLPKGTSDYQSAWILDDATSESGSDMDDEEDEAMGVDGEDGEEKAHPADGMEGVAQYAATEGGAGPSEYPQSEAYVERDDEQEAEQLALYRQQKRSEAEDDLEFPDEIELHPNVLAHERLARYRGLKSLRSSRWNEKEDRPHEPVDWRRLLRIPDYRASRIRSTREALIGGVAPGTRVSVHLAKGVLPVEVRAAYSPSKPVTLFSLFRHENKQTVVNFLINLSAEEPKSIKSKEEIIVQCGPRRFVVNPLYSQSGVTPNDVHKFARFLHPGQSAVASFVGPVTWGSVPTLFFKRVKTSTVPLLPGVSVPPNMRLAGTGTSLPPSTSRVVAKRVVLTGHPYHIHKRIVTIRYMFFNREDVEWFKALPLWTKRGRSGYIKEPLGTHGYFKATFDGRINPQDSVGVSLYKRVWPRKAKPFQEWAPATVVEESAQAGGDDEMDEDMA</sequence>
<dbReference type="InterPro" id="IPR030387">
    <property type="entry name" value="G_Bms1/Tsr1_dom"/>
</dbReference>
<evidence type="ECO:0000313" key="8">
    <source>
        <dbReference type="Proteomes" id="UP001583186"/>
    </source>
</evidence>
<feature type="compositionally biased region" description="Acidic residues" evidence="5">
    <location>
        <begin position="420"/>
        <end position="438"/>
    </location>
</feature>
<feature type="region of interest" description="Disordered" evidence="5">
    <location>
        <begin position="307"/>
        <end position="362"/>
    </location>
</feature>
<name>A0ABR3ZKY5_9PEZI</name>
<comment type="caution">
    <text evidence="7">The sequence shown here is derived from an EMBL/GenBank/DDBJ whole genome shotgun (WGS) entry which is preliminary data.</text>
</comment>
<evidence type="ECO:0000256" key="2">
    <source>
        <dbReference type="ARBA" id="ARBA00022517"/>
    </source>
</evidence>
<evidence type="ECO:0000256" key="4">
    <source>
        <dbReference type="ARBA" id="ARBA00038288"/>
    </source>
</evidence>